<keyword evidence="3" id="KW-1185">Reference proteome</keyword>
<comment type="caution">
    <text evidence="2">The sequence shown here is derived from an EMBL/GenBank/DDBJ whole genome shotgun (WGS) entry which is preliminary data.</text>
</comment>
<reference evidence="2" key="1">
    <citation type="journal article" date="2022" name="bioRxiv">
        <title>Sequencing and chromosome-scale assembly of the giantPleurodeles waltlgenome.</title>
        <authorList>
            <person name="Brown T."/>
            <person name="Elewa A."/>
            <person name="Iarovenko S."/>
            <person name="Subramanian E."/>
            <person name="Araus A.J."/>
            <person name="Petzold A."/>
            <person name="Susuki M."/>
            <person name="Suzuki K.-i.T."/>
            <person name="Hayashi T."/>
            <person name="Toyoda A."/>
            <person name="Oliveira C."/>
            <person name="Osipova E."/>
            <person name="Leigh N.D."/>
            <person name="Simon A."/>
            <person name="Yun M.H."/>
        </authorList>
    </citation>
    <scope>NUCLEOTIDE SEQUENCE</scope>
    <source>
        <strain evidence="2">20211129_DDA</strain>
        <tissue evidence="2">Liver</tissue>
    </source>
</reference>
<organism evidence="2 3">
    <name type="scientific">Pleurodeles waltl</name>
    <name type="common">Iberian ribbed newt</name>
    <dbReference type="NCBI Taxonomy" id="8319"/>
    <lineage>
        <taxon>Eukaryota</taxon>
        <taxon>Metazoa</taxon>
        <taxon>Chordata</taxon>
        <taxon>Craniata</taxon>
        <taxon>Vertebrata</taxon>
        <taxon>Euteleostomi</taxon>
        <taxon>Amphibia</taxon>
        <taxon>Batrachia</taxon>
        <taxon>Caudata</taxon>
        <taxon>Salamandroidea</taxon>
        <taxon>Salamandridae</taxon>
        <taxon>Pleurodelinae</taxon>
        <taxon>Pleurodeles</taxon>
    </lineage>
</organism>
<dbReference type="EMBL" id="JANPWB010000006">
    <property type="protein sequence ID" value="KAJ1181198.1"/>
    <property type="molecule type" value="Genomic_DNA"/>
</dbReference>
<evidence type="ECO:0000313" key="2">
    <source>
        <dbReference type="EMBL" id="KAJ1181198.1"/>
    </source>
</evidence>
<proteinExistence type="predicted"/>
<protein>
    <submittedName>
        <fullName evidence="2">Uncharacterized protein</fullName>
    </submittedName>
</protein>
<feature type="region of interest" description="Disordered" evidence="1">
    <location>
        <begin position="1"/>
        <end position="27"/>
    </location>
</feature>
<dbReference type="Proteomes" id="UP001066276">
    <property type="component" value="Chromosome 3_2"/>
</dbReference>
<gene>
    <name evidence="2" type="ORF">NDU88_006408</name>
</gene>
<evidence type="ECO:0000313" key="3">
    <source>
        <dbReference type="Proteomes" id="UP001066276"/>
    </source>
</evidence>
<evidence type="ECO:0000256" key="1">
    <source>
        <dbReference type="SAM" id="MobiDB-lite"/>
    </source>
</evidence>
<name>A0AAV7TXK3_PLEWA</name>
<dbReference type="AlphaFoldDB" id="A0AAV7TXK3"/>
<sequence>MNRRVPPLGILRERDSQAPAVSKASSDPEIRGDVLVTLRCLSAPQSAPPDCACSIDSKRDLGTLEFTGASPPEMLLLTSMKKGPVNVLEVEWKLVVTRLEAPRILGV</sequence>
<accession>A0AAV7TXK3</accession>